<accession>A0A8S3QCA5</accession>
<organism evidence="2 3">
    <name type="scientific">Mytilus edulis</name>
    <name type="common">Blue mussel</name>
    <dbReference type="NCBI Taxonomy" id="6550"/>
    <lineage>
        <taxon>Eukaryota</taxon>
        <taxon>Metazoa</taxon>
        <taxon>Spiralia</taxon>
        <taxon>Lophotrochozoa</taxon>
        <taxon>Mollusca</taxon>
        <taxon>Bivalvia</taxon>
        <taxon>Autobranchia</taxon>
        <taxon>Pteriomorphia</taxon>
        <taxon>Mytilida</taxon>
        <taxon>Mytiloidea</taxon>
        <taxon>Mytilidae</taxon>
        <taxon>Mytilinae</taxon>
        <taxon>Mytilus</taxon>
    </lineage>
</organism>
<comment type="caution">
    <text evidence="2">The sequence shown here is derived from an EMBL/GenBank/DDBJ whole genome shotgun (WGS) entry which is preliminary data.</text>
</comment>
<gene>
    <name evidence="2" type="ORF">MEDL_7370</name>
</gene>
<proteinExistence type="predicted"/>
<dbReference type="OrthoDB" id="10355632at2759"/>
<dbReference type="Proteomes" id="UP000683360">
    <property type="component" value="Unassembled WGS sequence"/>
</dbReference>
<sequence>MEPKCLDAHHLLVNLRCKVCKDGVWGIRKDAWHAVADSDNNIISKGIVVDLLDKQNNAFAKRTFSNEVEEQMRKLDFVSEANFCYMIRRWAFNINTSRRPVYPQHSLLPVTDKTEICVATYTECNHQIPQIYPRNHTFDSPSRLNKKQRKSKRSDVSKPNAVSRGCLPIRQHHKCDESKVLPTTRLGIELQD</sequence>
<evidence type="ECO:0000313" key="3">
    <source>
        <dbReference type="Proteomes" id="UP000683360"/>
    </source>
</evidence>
<name>A0A8S3QCA5_MYTED</name>
<protein>
    <submittedName>
        <fullName evidence="2">Uncharacterized protein</fullName>
    </submittedName>
</protein>
<evidence type="ECO:0000313" key="2">
    <source>
        <dbReference type="EMBL" id="CAG2192105.1"/>
    </source>
</evidence>
<keyword evidence="3" id="KW-1185">Reference proteome</keyword>
<dbReference type="EMBL" id="CAJPWZ010000380">
    <property type="protein sequence ID" value="CAG2192105.1"/>
    <property type="molecule type" value="Genomic_DNA"/>
</dbReference>
<feature type="region of interest" description="Disordered" evidence="1">
    <location>
        <begin position="135"/>
        <end position="163"/>
    </location>
</feature>
<evidence type="ECO:0000256" key="1">
    <source>
        <dbReference type="SAM" id="MobiDB-lite"/>
    </source>
</evidence>
<reference evidence="2" key="1">
    <citation type="submission" date="2021-03" db="EMBL/GenBank/DDBJ databases">
        <authorList>
            <person name="Bekaert M."/>
        </authorList>
    </citation>
    <scope>NUCLEOTIDE SEQUENCE</scope>
</reference>
<dbReference type="AlphaFoldDB" id="A0A8S3QCA5"/>